<dbReference type="EMBL" id="CP018906">
    <property type="protein sequence ID" value="AQW20573.1"/>
    <property type="molecule type" value="Genomic_DNA"/>
</dbReference>
<evidence type="ECO:0000256" key="2">
    <source>
        <dbReference type="ARBA" id="ARBA00023210"/>
    </source>
</evidence>
<dbReference type="GO" id="GO:0043093">
    <property type="term" value="P:FtsZ-dependent cytokinesis"/>
    <property type="evidence" value="ECO:0007669"/>
    <property type="project" value="UniProtKB-UniRule"/>
</dbReference>
<keyword evidence="1 5" id="KW-0132">Cell division</keyword>
<dbReference type="Proteomes" id="UP000030361">
    <property type="component" value="Chromosome"/>
</dbReference>
<gene>
    <name evidence="5" type="primary">sepF</name>
    <name evidence="6" type="ORF">PL11_000790</name>
</gene>
<dbReference type="InterPro" id="IPR007561">
    <property type="entry name" value="Cell_div_SepF/SepF-rel"/>
</dbReference>
<reference evidence="6 7" key="1">
    <citation type="journal article" date="2015" name="Genome Announc.">
        <title>Genome Sequence of Lactobacillus curieae CCTCC M 2011381T, a Novel Producer of Gamma-aminobutyric Acid.</title>
        <authorList>
            <person name="Wang Y."/>
            <person name="Wang Y."/>
            <person name="Lang C."/>
            <person name="Wei D."/>
            <person name="Xu P."/>
            <person name="Xie J."/>
        </authorList>
    </citation>
    <scope>NUCLEOTIDE SEQUENCE [LARGE SCALE GENOMIC DNA]</scope>
    <source>
        <strain evidence="6 7">CCTCC M 2011381</strain>
    </source>
</reference>
<protein>
    <recommendedName>
        <fullName evidence="5">Cell division protein SepF</fullName>
    </recommendedName>
</protein>
<comment type="subunit">
    <text evidence="5">Homodimer. Interacts with FtsZ.</text>
</comment>
<evidence type="ECO:0000313" key="6">
    <source>
        <dbReference type="EMBL" id="AQW20573.1"/>
    </source>
</evidence>
<dbReference type="OrthoDB" id="9815206at2"/>
<dbReference type="HAMAP" id="MF_01197">
    <property type="entry name" value="SepF"/>
    <property type="match status" value="1"/>
</dbReference>
<dbReference type="AlphaFoldDB" id="A0A1S6QG36"/>
<evidence type="ECO:0000256" key="5">
    <source>
        <dbReference type="HAMAP-Rule" id="MF_01197"/>
    </source>
</evidence>
<dbReference type="GO" id="GO:0005737">
    <property type="term" value="C:cytoplasm"/>
    <property type="evidence" value="ECO:0007669"/>
    <property type="project" value="UniProtKB-SubCell"/>
</dbReference>
<name>A0A1S6QG36_9LACO</name>
<comment type="function">
    <text evidence="4 5">Cell division protein that is part of the divisome complex and is recruited early to the Z-ring. Probably stimulates Z-ring formation, perhaps through the cross-linking of FtsZ protofilaments. Its function overlaps with FtsA.</text>
</comment>
<keyword evidence="3 5" id="KW-0131">Cell cycle</keyword>
<sequence length="113" mass="12698">MSQKFNFATFFGMEEPSQEKQQKRNNVVSMTPKEPLKSKIIVFAPVSYSDTDMIAQKLMDGDAVIVKFDNLDANSSARMVDFLNGTIFAIHGAINRLDKNIFICTPANFQISK</sequence>
<comment type="subcellular location">
    <subcellularLocation>
        <location evidence="5">Cytoplasm</location>
    </subcellularLocation>
    <text evidence="5">Localizes to the division site, in a FtsZ-dependent manner.</text>
</comment>
<evidence type="ECO:0000256" key="4">
    <source>
        <dbReference type="ARBA" id="ARBA00044936"/>
    </source>
</evidence>
<dbReference type="Pfam" id="PF04472">
    <property type="entry name" value="SepF"/>
    <property type="match status" value="1"/>
</dbReference>
<dbReference type="InterPro" id="IPR023052">
    <property type="entry name" value="Cell_div_SepF"/>
</dbReference>
<dbReference type="PANTHER" id="PTHR35798">
    <property type="entry name" value="CELL DIVISION PROTEIN SEPF"/>
    <property type="match status" value="1"/>
</dbReference>
<evidence type="ECO:0000256" key="1">
    <source>
        <dbReference type="ARBA" id="ARBA00022618"/>
    </source>
</evidence>
<keyword evidence="5" id="KW-0963">Cytoplasm</keyword>
<comment type="similarity">
    <text evidence="5">Belongs to the SepF family.</text>
</comment>
<accession>A0A1S6QG36</accession>
<evidence type="ECO:0000313" key="7">
    <source>
        <dbReference type="Proteomes" id="UP000030361"/>
    </source>
</evidence>
<dbReference type="InterPro" id="IPR038594">
    <property type="entry name" value="SepF-like_sf"/>
</dbReference>
<evidence type="ECO:0000256" key="3">
    <source>
        <dbReference type="ARBA" id="ARBA00023306"/>
    </source>
</evidence>
<dbReference type="PANTHER" id="PTHR35798:SF1">
    <property type="entry name" value="CELL DIVISION PROTEIN SEPF"/>
    <property type="match status" value="1"/>
</dbReference>
<dbReference type="GO" id="GO:0000917">
    <property type="term" value="P:division septum assembly"/>
    <property type="evidence" value="ECO:0007669"/>
    <property type="project" value="UniProtKB-KW"/>
</dbReference>
<dbReference type="KEGG" id="lcu:PL11_000790"/>
<proteinExistence type="inferred from homology"/>
<organism evidence="6 7">
    <name type="scientific">Lentilactobacillus curieae</name>
    <dbReference type="NCBI Taxonomy" id="1138822"/>
    <lineage>
        <taxon>Bacteria</taxon>
        <taxon>Bacillati</taxon>
        <taxon>Bacillota</taxon>
        <taxon>Bacilli</taxon>
        <taxon>Lactobacillales</taxon>
        <taxon>Lactobacillaceae</taxon>
        <taxon>Lentilactobacillus</taxon>
    </lineage>
</organism>
<dbReference type="Gene3D" id="3.30.110.150">
    <property type="entry name" value="SepF-like protein"/>
    <property type="match status" value="1"/>
</dbReference>
<keyword evidence="2 5" id="KW-0717">Septation</keyword>
<keyword evidence="7" id="KW-1185">Reference proteome</keyword>
<dbReference type="eggNOG" id="COG1799">
    <property type="taxonomic scope" value="Bacteria"/>
</dbReference>